<reference evidence="2 3" key="1">
    <citation type="submission" date="2021-01" db="EMBL/GenBank/DDBJ databases">
        <title>Whole genome shotgun sequence of Microbispora amethystogenes NBRC 101907.</title>
        <authorList>
            <person name="Komaki H."/>
            <person name="Tamura T."/>
        </authorList>
    </citation>
    <scope>NUCLEOTIDE SEQUENCE [LARGE SCALE GENOMIC DNA]</scope>
    <source>
        <strain evidence="2 3">NBRC 101907</strain>
    </source>
</reference>
<proteinExistence type="predicted"/>
<evidence type="ECO:0000313" key="2">
    <source>
        <dbReference type="EMBL" id="GIH32422.1"/>
    </source>
</evidence>
<organism evidence="2 3">
    <name type="scientific">Microbispora amethystogenes</name>
    <dbReference type="NCBI Taxonomy" id="1427754"/>
    <lineage>
        <taxon>Bacteria</taxon>
        <taxon>Bacillati</taxon>
        <taxon>Actinomycetota</taxon>
        <taxon>Actinomycetes</taxon>
        <taxon>Streptosporangiales</taxon>
        <taxon>Streptosporangiaceae</taxon>
        <taxon>Microbispora</taxon>
    </lineage>
</organism>
<dbReference type="Proteomes" id="UP000651728">
    <property type="component" value="Unassembled WGS sequence"/>
</dbReference>
<evidence type="ECO:0000313" key="3">
    <source>
        <dbReference type="Proteomes" id="UP000651728"/>
    </source>
</evidence>
<sequence length="283" mass="30377">MCTVIVSVDPEAGTPVLLVGVRDEFVTRPWMSPDRHWPDHPGLVGGRDLEAGGTWLAAGPAERRVAALLNGEGTAAPAAGRRSRGELPLLAAEAGELPPVDLFRYDPFHLVLGGLDGVRLWSWDGERLAEEKLPGGVHMIVNTGWDRSDSDPRTAWFRPRFARAARPEWTAGGSTERFWGEWLDPASGAGMGGTAGGTAEGAAEGTAGDAVGGAVAWDDPRALIVRRRLPDGRIFASLSVTLVALAPEGLRYDFCPQPDDPSTWHEIDTSRGRPPGRRRRARG</sequence>
<evidence type="ECO:0000256" key="1">
    <source>
        <dbReference type="SAM" id="MobiDB-lite"/>
    </source>
</evidence>
<accession>A0ABQ4FC77</accession>
<feature type="compositionally biased region" description="Basic residues" evidence="1">
    <location>
        <begin position="274"/>
        <end position="283"/>
    </location>
</feature>
<dbReference type="PANTHER" id="PTHR17985:SF8">
    <property type="entry name" value="TRANSPORT AND GOLGI ORGANIZATION PROTEIN 2 HOMOLOG"/>
    <property type="match status" value="1"/>
</dbReference>
<feature type="compositionally biased region" description="Gly residues" evidence="1">
    <location>
        <begin position="189"/>
        <end position="199"/>
    </location>
</feature>
<feature type="compositionally biased region" description="Basic and acidic residues" evidence="1">
    <location>
        <begin position="262"/>
        <end position="271"/>
    </location>
</feature>
<feature type="compositionally biased region" description="Low complexity" evidence="1">
    <location>
        <begin position="200"/>
        <end position="212"/>
    </location>
</feature>
<comment type="caution">
    <text evidence="2">The sequence shown here is derived from an EMBL/GenBank/DDBJ whole genome shotgun (WGS) entry which is preliminary data.</text>
</comment>
<dbReference type="Pfam" id="PF05742">
    <property type="entry name" value="TANGO2"/>
    <property type="match status" value="1"/>
</dbReference>
<dbReference type="PANTHER" id="PTHR17985">
    <property type="entry name" value="SER/THR-RICH PROTEIN T10 IN DGCR REGION"/>
    <property type="match status" value="1"/>
</dbReference>
<evidence type="ECO:0008006" key="4">
    <source>
        <dbReference type="Google" id="ProtNLM"/>
    </source>
</evidence>
<dbReference type="EMBL" id="BOOB01000017">
    <property type="protein sequence ID" value="GIH32422.1"/>
    <property type="molecule type" value="Genomic_DNA"/>
</dbReference>
<dbReference type="InterPro" id="IPR008551">
    <property type="entry name" value="TANGO2"/>
</dbReference>
<feature type="region of interest" description="Disordered" evidence="1">
    <location>
        <begin position="189"/>
        <end position="212"/>
    </location>
</feature>
<feature type="region of interest" description="Disordered" evidence="1">
    <location>
        <begin position="257"/>
        <end position="283"/>
    </location>
</feature>
<gene>
    <name evidence="2" type="ORF">Mam01_25860</name>
</gene>
<keyword evidence="3" id="KW-1185">Reference proteome</keyword>
<protein>
    <recommendedName>
        <fullName evidence="4">NRDE family protein</fullName>
    </recommendedName>
</protein>
<name>A0ABQ4FC77_9ACTN</name>